<dbReference type="InterPro" id="IPR028889">
    <property type="entry name" value="USP"/>
</dbReference>
<dbReference type="SUPFAM" id="SSF54001">
    <property type="entry name" value="Cysteine proteinases"/>
    <property type="match status" value="1"/>
</dbReference>
<dbReference type="GO" id="GO:0016579">
    <property type="term" value="P:protein deubiquitination"/>
    <property type="evidence" value="ECO:0007669"/>
    <property type="project" value="InterPro"/>
</dbReference>
<evidence type="ECO:0000313" key="2">
    <source>
        <dbReference type="EMBL" id="CAF4988000.1"/>
    </source>
</evidence>
<organism evidence="2 3">
    <name type="scientific">Rotaria magnacalcarata</name>
    <dbReference type="NCBI Taxonomy" id="392030"/>
    <lineage>
        <taxon>Eukaryota</taxon>
        <taxon>Metazoa</taxon>
        <taxon>Spiralia</taxon>
        <taxon>Gnathifera</taxon>
        <taxon>Rotifera</taxon>
        <taxon>Eurotatoria</taxon>
        <taxon>Bdelloidea</taxon>
        <taxon>Philodinida</taxon>
        <taxon>Philodinidae</taxon>
        <taxon>Rotaria</taxon>
    </lineage>
</organism>
<protein>
    <recommendedName>
        <fullName evidence="1">USP domain-containing protein</fullName>
    </recommendedName>
</protein>
<evidence type="ECO:0000259" key="1">
    <source>
        <dbReference type="PROSITE" id="PS50235"/>
    </source>
</evidence>
<dbReference type="Proteomes" id="UP000681720">
    <property type="component" value="Unassembled WGS sequence"/>
</dbReference>
<dbReference type="Gene3D" id="3.90.70.10">
    <property type="entry name" value="Cysteine proteinases"/>
    <property type="match status" value="1"/>
</dbReference>
<gene>
    <name evidence="2" type="ORF">GIL414_LOCUS56445</name>
</gene>
<dbReference type="EMBL" id="CAJOBJ010202770">
    <property type="protein sequence ID" value="CAF4988000.1"/>
    <property type="molecule type" value="Genomic_DNA"/>
</dbReference>
<feature type="domain" description="USP" evidence="1">
    <location>
        <begin position="1"/>
        <end position="50"/>
    </location>
</feature>
<dbReference type="GO" id="GO:0004843">
    <property type="term" value="F:cysteine-type deubiquitinase activity"/>
    <property type="evidence" value="ECO:0007669"/>
    <property type="project" value="InterPro"/>
</dbReference>
<name>A0A8S3DCJ6_9BILA</name>
<dbReference type="InterPro" id="IPR038765">
    <property type="entry name" value="Papain-like_cys_pep_sf"/>
</dbReference>
<dbReference type="Pfam" id="PF00443">
    <property type="entry name" value="UCH"/>
    <property type="match status" value="1"/>
</dbReference>
<dbReference type="PROSITE" id="PS50235">
    <property type="entry name" value="USP_3"/>
    <property type="match status" value="1"/>
</dbReference>
<dbReference type="AlphaFoldDB" id="A0A8S3DCJ6"/>
<proteinExistence type="predicted"/>
<comment type="caution">
    <text evidence="2">The sequence shown here is derived from an EMBL/GenBank/DDBJ whole genome shotgun (WGS) entry which is preliminary data.</text>
</comment>
<sequence length="51" mass="5934">MGSLKDGHYTTHAKNSHDRKWYTFDDASITEIKEDNVISKAAYVLIYQRQS</sequence>
<dbReference type="InterPro" id="IPR001394">
    <property type="entry name" value="Peptidase_C19_UCH"/>
</dbReference>
<accession>A0A8S3DCJ6</accession>
<feature type="non-terminal residue" evidence="2">
    <location>
        <position position="51"/>
    </location>
</feature>
<evidence type="ECO:0000313" key="3">
    <source>
        <dbReference type="Proteomes" id="UP000681720"/>
    </source>
</evidence>
<reference evidence="2" key="1">
    <citation type="submission" date="2021-02" db="EMBL/GenBank/DDBJ databases">
        <authorList>
            <person name="Nowell W R."/>
        </authorList>
    </citation>
    <scope>NUCLEOTIDE SEQUENCE</scope>
</reference>